<dbReference type="GO" id="GO:0052381">
    <property type="term" value="F:tRNA dimethylallyltransferase activity"/>
    <property type="evidence" value="ECO:0007669"/>
    <property type="project" value="UniProtKB-UniRule"/>
</dbReference>
<dbReference type="InterPro" id="IPR039657">
    <property type="entry name" value="Dimethylallyltransferase"/>
</dbReference>
<keyword evidence="8 10" id="KW-0460">Magnesium</keyword>
<comment type="function">
    <text evidence="2 10 12">Catalyzes the transfer of a dimethylallyl group onto the adenine at position 37 in tRNAs that read codons beginning with uridine, leading to the formation of N6-(dimethylallyl)adenosine (i(6)A).</text>
</comment>
<evidence type="ECO:0000256" key="4">
    <source>
        <dbReference type="ARBA" id="ARBA00022679"/>
    </source>
</evidence>
<evidence type="ECO:0000256" key="11">
    <source>
        <dbReference type="RuleBase" id="RU003783"/>
    </source>
</evidence>
<organism evidence="14 15">
    <name type="scientific">Cryobacterium psychrophilum</name>
    <dbReference type="NCBI Taxonomy" id="41988"/>
    <lineage>
        <taxon>Bacteria</taxon>
        <taxon>Bacillati</taxon>
        <taxon>Actinomycetota</taxon>
        <taxon>Actinomycetes</taxon>
        <taxon>Micrococcales</taxon>
        <taxon>Microbacteriaceae</taxon>
        <taxon>Cryobacterium</taxon>
    </lineage>
</organism>
<feature type="binding site" evidence="10">
    <location>
        <begin position="41"/>
        <end position="48"/>
    </location>
    <ligand>
        <name>ATP</name>
        <dbReference type="ChEBI" id="CHEBI:30616"/>
    </ligand>
</feature>
<name>A0A4Y8KV10_9MICO</name>
<dbReference type="GO" id="GO:0006400">
    <property type="term" value="P:tRNA modification"/>
    <property type="evidence" value="ECO:0007669"/>
    <property type="project" value="TreeGrafter"/>
</dbReference>
<keyword evidence="7 10" id="KW-0067">ATP-binding</keyword>
<evidence type="ECO:0000256" key="10">
    <source>
        <dbReference type="HAMAP-Rule" id="MF_00185"/>
    </source>
</evidence>
<evidence type="ECO:0000256" key="5">
    <source>
        <dbReference type="ARBA" id="ARBA00022694"/>
    </source>
</evidence>
<dbReference type="EC" id="2.5.1.75" evidence="10"/>
<dbReference type="Gene3D" id="3.40.50.300">
    <property type="entry name" value="P-loop containing nucleotide triphosphate hydrolases"/>
    <property type="match status" value="1"/>
</dbReference>
<evidence type="ECO:0000256" key="12">
    <source>
        <dbReference type="RuleBase" id="RU003784"/>
    </source>
</evidence>
<evidence type="ECO:0000256" key="3">
    <source>
        <dbReference type="ARBA" id="ARBA00005842"/>
    </source>
</evidence>
<dbReference type="InterPro" id="IPR018022">
    <property type="entry name" value="IPT"/>
</dbReference>
<gene>
    <name evidence="10 14" type="primary">miaA</name>
    <name evidence="14" type="ORF">E3T53_07080</name>
</gene>
<evidence type="ECO:0000256" key="8">
    <source>
        <dbReference type="ARBA" id="ARBA00022842"/>
    </source>
</evidence>
<keyword evidence="5 10" id="KW-0819">tRNA processing</keyword>
<feature type="site" description="Interaction with substrate tRNA" evidence="10">
    <location>
        <position position="137"/>
    </location>
</feature>
<dbReference type="InterPro" id="IPR027417">
    <property type="entry name" value="P-loop_NTPase"/>
</dbReference>
<dbReference type="PANTHER" id="PTHR11088:SF60">
    <property type="entry name" value="TRNA DIMETHYLALLYLTRANSFERASE"/>
    <property type="match status" value="1"/>
</dbReference>
<dbReference type="HAMAP" id="MF_00185">
    <property type="entry name" value="IPP_trans"/>
    <property type="match status" value="1"/>
</dbReference>
<dbReference type="EMBL" id="SOHQ01000021">
    <property type="protein sequence ID" value="TFD79768.1"/>
    <property type="molecule type" value="Genomic_DNA"/>
</dbReference>
<evidence type="ECO:0000313" key="14">
    <source>
        <dbReference type="EMBL" id="TFD79768.1"/>
    </source>
</evidence>
<dbReference type="SUPFAM" id="SSF52540">
    <property type="entry name" value="P-loop containing nucleoside triphosphate hydrolases"/>
    <property type="match status" value="1"/>
</dbReference>
<keyword evidence="15" id="KW-1185">Reference proteome</keyword>
<comment type="cofactor">
    <cofactor evidence="1 10">
        <name>Mg(2+)</name>
        <dbReference type="ChEBI" id="CHEBI:18420"/>
    </cofactor>
</comment>
<sequence length="348" mass="37458">MTGSARAVLDSRHEFGAAQEVGADRLHVAGQDAHPLIVIVGSTGTGKSALSLDVAENLASRGQPCEIVNADAMQLYRGMDVGTAKLPVAERRGIPHRMLDTLEVTDEATVSNYQRDAREVISDILERGATPILVGGSGLYVSSVVYDFRFPGTDPALRARLEAELTATGPGSMYARLKAVDPEAAARIGSSNGRRLVRALEVVELTGAPHIAVLPADPVYWRPTVTLGLRVPREDLTPRLDARVEGMWADGIVAEAEGLLAVGLERGITASRAIGYAQALGELHGTLTRAEAIESTQQLTRRYARRQVSWFKRYPTLWIDADAPDRLEQALVHIRRGAPDPVPTVPVA</sequence>
<evidence type="ECO:0000256" key="6">
    <source>
        <dbReference type="ARBA" id="ARBA00022741"/>
    </source>
</evidence>
<proteinExistence type="inferred from homology"/>
<evidence type="ECO:0000256" key="13">
    <source>
        <dbReference type="RuleBase" id="RU003785"/>
    </source>
</evidence>
<feature type="binding site" evidence="10">
    <location>
        <begin position="43"/>
        <end position="48"/>
    </location>
    <ligand>
        <name>substrate</name>
    </ligand>
</feature>
<feature type="site" description="Interaction with substrate tRNA" evidence="10">
    <location>
        <position position="158"/>
    </location>
</feature>
<protein>
    <recommendedName>
        <fullName evidence="10">tRNA dimethylallyltransferase</fullName>
        <ecNumber evidence="10">2.5.1.75</ecNumber>
    </recommendedName>
    <alternativeName>
        <fullName evidence="10">Dimethylallyl diphosphate:tRNA dimethylallyltransferase</fullName>
        <shortName evidence="10">DMAPP:tRNA dimethylallyltransferase</shortName>
        <shortName evidence="10">DMATase</shortName>
    </alternativeName>
    <alternativeName>
        <fullName evidence="10">Isopentenyl-diphosphate:tRNA isopentenyltransferase</fullName>
        <shortName evidence="10">IPP transferase</shortName>
        <shortName evidence="10">IPPT</shortName>
        <shortName evidence="10">IPTase</shortName>
    </alternativeName>
</protein>
<dbReference type="GO" id="GO:0005524">
    <property type="term" value="F:ATP binding"/>
    <property type="evidence" value="ECO:0007669"/>
    <property type="project" value="UniProtKB-UniRule"/>
</dbReference>
<comment type="caution">
    <text evidence="14">The sequence shown here is derived from an EMBL/GenBank/DDBJ whole genome shotgun (WGS) entry which is preliminary data.</text>
</comment>
<dbReference type="Pfam" id="PF01715">
    <property type="entry name" value="IPPT"/>
    <property type="match status" value="1"/>
</dbReference>
<dbReference type="Proteomes" id="UP000298218">
    <property type="component" value="Unassembled WGS sequence"/>
</dbReference>
<comment type="catalytic activity">
    <reaction evidence="9 10 11">
        <text>adenosine(37) in tRNA + dimethylallyl diphosphate = N(6)-dimethylallyladenosine(37) in tRNA + diphosphate</text>
        <dbReference type="Rhea" id="RHEA:26482"/>
        <dbReference type="Rhea" id="RHEA-COMP:10162"/>
        <dbReference type="Rhea" id="RHEA-COMP:10375"/>
        <dbReference type="ChEBI" id="CHEBI:33019"/>
        <dbReference type="ChEBI" id="CHEBI:57623"/>
        <dbReference type="ChEBI" id="CHEBI:74411"/>
        <dbReference type="ChEBI" id="CHEBI:74415"/>
        <dbReference type="EC" id="2.5.1.75"/>
    </reaction>
</comment>
<comment type="subunit">
    <text evidence="10">Monomer.</text>
</comment>
<keyword evidence="6 10" id="KW-0547">Nucleotide-binding</keyword>
<dbReference type="FunFam" id="1.10.20.140:FF:000001">
    <property type="entry name" value="tRNA dimethylallyltransferase"/>
    <property type="match status" value="1"/>
</dbReference>
<evidence type="ECO:0000256" key="1">
    <source>
        <dbReference type="ARBA" id="ARBA00001946"/>
    </source>
</evidence>
<accession>A0A4Y8KV10</accession>
<dbReference type="PANTHER" id="PTHR11088">
    <property type="entry name" value="TRNA DIMETHYLALLYLTRANSFERASE"/>
    <property type="match status" value="1"/>
</dbReference>
<evidence type="ECO:0000256" key="7">
    <source>
        <dbReference type="ARBA" id="ARBA00022840"/>
    </source>
</evidence>
<reference evidence="14 15" key="1">
    <citation type="submission" date="2019-03" db="EMBL/GenBank/DDBJ databases">
        <title>Genomics of glacier-inhabiting Cryobacterium strains.</title>
        <authorList>
            <person name="Liu Q."/>
            <person name="Xin Y.-H."/>
        </authorList>
    </citation>
    <scope>NUCLEOTIDE SEQUENCE [LARGE SCALE GENOMIC DNA]</scope>
    <source>
        <strain evidence="14 15">CGMCC 1.4292</strain>
    </source>
</reference>
<dbReference type="NCBIfam" id="TIGR00174">
    <property type="entry name" value="miaA"/>
    <property type="match status" value="1"/>
</dbReference>
<dbReference type="Gene3D" id="1.10.20.140">
    <property type="match status" value="1"/>
</dbReference>
<comment type="caution">
    <text evidence="10">Lacks conserved residue(s) required for the propagation of feature annotation.</text>
</comment>
<evidence type="ECO:0000256" key="2">
    <source>
        <dbReference type="ARBA" id="ARBA00003213"/>
    </source>
</evidence>
<comment type="similarity">
    <text evidence="3 10 13">Belongs to the IPP transferase family.</text>
</comment>
<dbReference type="AlphaFoldDB" id="A0A4Y8KV10"/>
<dbReference type="OrthoDB" id="9776390at2"/>
<evidence type="ECO:0000313" key="15">
    <source>
        <dbReference type="Proteomes" id="UP000298218"/>
    </source>
</evidence>
<evidence type="ECO:0000256" key="9">
    <source>
        <dbReference type="ARBA" id="ARBA00049563"/>
    </source>
</evidence>
<keyword evidence="4 10" id="KW-0808">Transferase</keyword>